<keyword evidence="6" id="KW-1185">Reference proteome</keyword>
<evidence type="ECO:0000256" key="1">
    <source>
        <dbReference type="ARBA" id="ARBA00022679"/>
    </source>
</evidence>
<dbReference type="SUPFAM" id="SSF55729">
    <property type="entry name" value="Acyl-CoA N-acyltransferases (Nat)"/>
    <property type="match status" value="1"/>
</dbReference>
<dbReference type="InterPro" id="IPR016181">
    <property type="entry name" value="Acyl_CoA_acyltransferase"/>
</dbReference>
<evidence type="ECO:0000256" key="3">
    <source>
        <dbReference type="ARBA" id="ARBA00038502"/>
    </source>
</evidence>
<keyword evidence="1 5" id="KW-0808">Transferase</keyword>
<reference evidence="5 6" key="1">
    <citation type="submission" date="2015-04" db="EMBL/GenBank/DDBJ databases">
        <title>Whole genome shotgun sequence of Sphingomonas changbaiensis NBRC 104936.</title>
        <authorList>
            <person name="Katano-Makiyama Y."/>
            <person name="Hosoyama A."/>
            <person name="Hashimoto M."/>
            <person name="Noguchi M."/>
            <person name="Tsuchikane K."/>
            <person name="Ohji S."/>
            <person name="Yamazoe A."/>
            <person name="Ichikawa N."/>
            <person name="Kimura A."/>
            <person name="Fujita N."/>
        </authorList>
    </citation>
    <scope>NUCLEOTIDE SEQUENCE [LARGE SCALE GENOMIC DNA]</scope>
    <source>
        <strain evidence="5 6">NBRC 104936</strain>
    </source>
</reference>
<sequence length="184" mass="20467">MFVRTDRLLLRPGWIEDAPELVRAIGDEAIARNTARIPWPYTLAHAEWYLGRQQDPHAPNCLVFARTSGKPRLVGAVALSPDEDGHELGYWFARAHWGLGYATEAASALLRAARDSLRIDSIHSGHFVDNPASGRVLRKLGLRPTGRTVRRHSVARGRDVDCVLYSDAVEMACEEPTMRCLEAA</sequence>
<keyword evidence="2" id="KW-0012">Acyltransferase</keyword>
<evidence type="ECO:0000313" key="6">
    <source>
        <dbReference type="Proteomes" id="UP000033202"/>
    </source>
</evidence>
<dbReference type="PANTHER" id="PTHR43792:SF8">
    <property type="entry name" value="[RIBOSOMAL PROTEIN US5]-ALANINE N-ACETYLTRANSFERASE"/>
    <property type="match status" value="1"/>
</dbReference>
<dbReference type="GO" id="GO:0016747">
    <property type="term" value="F:acyltransferase activity, transferring groups other than amino-acyl groups"/>
    <property type="evidence" value="ECO:0007669"/>
    <property type="project" value="InterPro"/>
</dbReference>
<dbReference type="STRING" id="1219043.SCH01S_20_00130"/>
<comment type="caution">
    <text evidence="5">The sequence shown here is derived from an EMBL/GenBank/DDBJ whole genome shotgun (WGS) entry which is preliminary data.</text>
</comment>
<dbReference type="Pfam" id="PF13302">
    <property type="entry name" value="Acetyltransf_3"/>
    <property type="match status" value="1"/>
</dbReference>
<protein>
    <submittedName>
        <fullName evidence="5">Putative acetyltransferase</fullName>
    </submittedName>
</protein>
<evidence type="ECO:0000259" key="4">
    <source>
        <dbReference type="PROSITE" id="PS51186"/>
    </source>
</evidence>
<feature type="domain" description="N-acetyltransferase" evidence="4">
    <location>
        <begin position="20"/>
        <end position="176"/>
    </location>
</feature>
<accession>A0A0E9MMZ0</accession>
<dbReference type="RefSeq" id="WP_046347661.1">
    <property type="nucleotide sequence ID" value="NZ_BBWU01000020.1"/>
</dbReference>
<evidence type="ECO:0000313" key="5">
    <source>
        <dbReference type="EMBL" id="GAO38806.1"/>
    </source>
</evidence>
<dbReference type="Proteomes" id="UP000033202">
    <property type="component" value="Unassembled WGS sequence"/>
</dbReference>
<comment type="similarity">
    <text evidence="3">Belongs to the acetyltransferase family. RimJ subfamily.</text>
</comment>
<dbReference type="PANTHER" id="PTHR43792">
    <property type="entry name" value="GNAT FAMILY, PUTATIVE (AFU_ORTHOLOGUE AFUA_3G00765)-RELATED-RELATED"/>
    <property type="match status" value="1"/>
</dbReference>
<dbReference type="PROSITE" id="PS51186">
    <property type="entry name" value="GNAT"/>
    <property type="match status" value="1"/>
</dbReference>
<dbReference type="OrthoDB" id="9804153at2"/>
<organism evidence="5 6">
    <name type="scientific">Sphingomonas changbaiensis NBRC 104936</name>
    <dbReference type="NCBI Taxonomy" id="1219043"/>
    <lineage>
        <taxon>Bacteria</taxon>
        <taxon>Pseudomonadati</taxon>
        <taxon>Pseudomonadota</taxon>
        <taxon>Alphaproteobacteria</taxon>
        <taxon>Sphingomonadales</taxon>
        <taxon>Sphingomonadaceae</taxon>
        <taxon>Sphingomonas</taxon>
    </lineage>
</organism>
<dbReference type="EMBL" id="BBWU01000020">
    <property type="protein sequence ID" value="GAO38806.1"/>
    <property type="molecule type" value="Genomic_DNA"/>
</dbReference>
<dbReference type="Gene3D" id="3.40.630.30">
    <property type="match status" value="1"/>
</dbReference>
<proteinExistence type="inferred from homology"/>
<dbReference type="AlphaFoldDB" id="A0A0E9MMZ0"/>
<gene>
    <name evidence="5" type="ORF">SCH01S_20_00130</name>
</gene>
<name>A0A0E9MMZ0_9SPHN</name>
<evidence type="ECO:0000256" key="2">
    <source>
        <dbReference type="ARBA" id="ARBA00023315"/>
    </source>
</evidence>
<dbReference type="InterPro" id="IPR051531">
    <property type="entry name" value="N-acetyltransferase"/>
</dbReference>
<dbReference type="InterPro" id="IPR000182">
    <property type="entry name" value="GNAT_dom"/>
</dbReference>